<comment type="caution">
    <text evidence="2">The sequence shown here is derived from an EMBL/GenBank/DDBJ whole genome shotgun (WGS) entry which is preliminary data.</text>
</comment>
<proteinExistence type="predicted"/>
<dbReference type="PANTHER" id="PTHR45661:SF3">
    <property type="entry name" value="IG-LIKE DOMAIN-CONTAINING PROTEIN"/>
    <property type="match status" value="1"/>
</dbReference>
<dbReference type="Proteomes" id="UP000704068">
    <property type="component" value="Unassembled WGS sequence"/>
</dbReference>
<dbReference type="AlphaFoldDB" id="A0A929WZ51"/>
<dbReference type="RefSeq" id="WP_303762776.1">
    <property type="nucleotide sequence ID" value="NZ_CAUVHP010000003.1"/>
</dbReference>
<evidence type="ECO:0000313" key="2">
    <source>
        <dbReference type="EMBL" id="MBF0969683.1"/>
    </source>
</evidence>
<dbReference type="SUPFAM" id="SSF52058">
    <property type="entry name" value="L domain-like"/>
    <property type="match status" value="2"/>
</dbReference>
<accession>A0A929WZ51</accession>
<sequence>MKAVLTVVAGLALSIVEVSAQTSGTTGSLSWNYNESSKALVITGAGEIPDYEFDKTPWASFKEDITSIKLGEGITAIGNNAFCNCVRIAGVDVPNKVTRIGEAAFQTCISLESITLPESVKSIGEGAFEECSHLTTVKLNEGLEIINGFAFQECAQLSEINFPSTLRTIGRWAFGGCSELTTLEIPAGVTRICDNAFGSCSQLQALHLSEGLQAIEESAFNACEALQEVTLPASVNELGYGIFSDCKQLTHINVKAGNTAYVDEDGILYNKAKTILLQYPAGKADESFTIPSSITEIGDYAFGGNESLKETMIHQQIKRIGAFAFVRCNELKAISVPAQTESIGESAFHDCLSLTTINVAEANPNYVSEDGILYDKAKTQLLQYPAGKQETLYRAPKSLEVVSNFGFFENQALQYVKLPGGLRQLGNFAFGWCKNLKQLTVSVADPSTIKMGMIVFFRGSSAVPCTLRVPIGSKALYEAAEQWADFTPNIEEFEPVGIHQIETDAASRAGKRRIYDLNGNLQQGPLSKLPAGLYIINGKKIIKK</sequence>
<protein>
    <submittedName>
        <fullName evidence="2">Leucine-rich repeat protein</fullName>
    </submittedName>
</protein>
<evidence type="ECO:0000313" key="3">
    <source>
        <dbReference type="Proteomes" id="UP000704068"/>
    </source>
</evidence>
<evidence type="ECO:0000256" key="1">
    <source>
        <dbReference type="SAM" id="SignalP"/>
    </source>
</evidence>
<keyword evidence="1" id="KW-0732">Signal</keyword>
<dbReference type="InterPro" id="IPR026906">
    <property type="entry name" value="LRR_5"/>
</dbReference>
<dbReference type="InterPro" id="IPR032675">
    <property type="entry name" value="LRR_dom_sf"/>
</dbReference>
<gene>
    <name evidence="2" type="ORF">HXK21_01380</name>
</gene>
<dbReference type="EMBL" id="JABZGR010000002">
    <property type="protein sequence ID" value="MBF0969683.1"/>
    <property type="molecule type" value="Genomic_DNA"/>
</dbReference>
<feature type="signal peptide" evidence="1">
    <location>
        <begin position="1"/>
        <end position="20"/>
    </location>
</feature>
<dbReference type="InterPro" id="IPR053139">
    <property type="entry name" value="Surface_bspA-like"/>
</dbReference>
<feature type="chain" id="PRO_5038003063" evidence="1">
    <location>
        <begin position="21"/>
        <end position="544"/>
    </location>
</feature>
<dbReference type="Pfam" id="PF13306">
    <property type="entry name" value="LRR_5"/>
    <property type="match status" value="3"/>
</dbReference>
<organism evidence="2 3">
    <name type="scientific">Alloprevotella tannerae</name>
    <dbReference type="NCBI Taxonomy" id="76122"/>
    <lineage>
        <taxon>Bacteria</taxon>
        <taxon>Pseudomonadati</taxon>
        <taxon>Bacteroidota</taxon>
        <taxon>Bacteroidia</taxon>
        <taxon>Bacteroidales</taxon>
        <taxon>Prevotellaceae</taxon>
        <taxon>Alloprevotella</taxon>
    </lineage>
</organism>
<dbReference type="Gene3D" id="3.80.10.10">
    <property type="entry name" value="Ribonuclease Inhibitor"/>
    <property type="match status" value="3"/>
</dbReference>
<dbReference type="PANTHER" id="PTHR45661">
    <property type="entry name" value="SURFACE ANTIGEN"/>
    <property type="match status" value="1"/>
</dbReference>
<name>A0A929WZ51_9BACT</name>
<reference evidence="2" key="1">
    <citation type="submission" date="2020-04" db="EMBL/GenBank/DDBJ databases">
        <title>Deep metagenomics examines the oral microbiome during advanced dental caries in children, revealing novel taxa and co-occurrences with host molecules.</title>
        <authorList>
            <person name="Baker J.L."/>
            <person name="Morton J.T."/>
            <person name="Dinis M."/>
            <person name="Alvarez R."/>
            <person name="Tran N.C."/>
            <person name="Knight R."/>
            <person name="Edlund A."/>
        </authorList>
    </citation>
    <scope>NUCLEOTIDE SEQUENCE</scope>
    <source>
        <strain evidence="2">JCVI_34_bin.1</strain>
    </source>
</reference>